<dbReference type="GO" id="GO:0005886">
    <property type="term" value="C:plasma membrane"/>
    <property type="evidence" value="ECO:0007669"/>
    <property type="project" value="TreeGrafter"/>
</dbReference>
<dbReference type="SUPFAM" id="SSF48726">
    <property type="entry name" value="Immunoglobulin"/>
    <property type="match status" value="1"/>
</dbReference>
<evidence type="ECO:0000256" key="3">
    <source>
        <dbReference type="ARBA" id="ARBA00023136"/>
    </source>
</evidence>
<dbReference type="PANTHER" id="PTHR11860:SF118">
    <property type="entry name" value="CMRF35-LIKE MOLECULE 3-RELATED"/>
    <property type="match status" value="1"/>
</dbReference>
<dbReference type="AlphaFoldDB" id="A0A1A8B531"/>
<evidence type="ECO:0000256" key="4">
    <source>
        <dbReference type="SAM" id="Phobius"/>
    </source>
</evidence>
<feature type="domain" description="Immunoglobulin" evidence="5">
    <location>
        <begin position="30"/>
        <end position="131"/>
    </location>
</feature>
<keyword evidence="2 4" id="KW-0812">Transmembrane</keyword>
<organism evidence="6">
    <name type="scientific">Nothobranchius furzeri</name>
    <name type="common">Turquoise killifish</name>
    <dbReference type="NCBI Taxonomy" id="105023"/>
    <lineage>
        <taxon>Eukaryota</taxon>
        <taxon>Metazoa</taxon>
        <taxon>Chordata</taxon>
        <taxon>Craniata</taxon>
        <taxon>Vertebrata</taxon>
        <taxon>Euteleostomi</taxon>
        <taxon>Actinopterygii</taxon>
        <taxon>Neopterygii</taxon>
        <taxon>Teleostei</taxon>
        <taxon>Neoteleostei</taxon>
        <taxon>Acanthomorphata</taxon>
        <taxon>Ovalentaria</taxon>
        <taxon>Atherinomorphae</taxon>
        <taxon>Cyprinodontiformes</taxon>
        <taxon>Nothobranchiidae</taxon>
        <taxon>Nothobranchius</taxon>
    </lineage>
</organism>
<dbReference type="InterPro" id="IPR036179">
    <property type="entry name" value="Ig-like_dom_sf"/>
</dbReference>
<sequence length="199" mass="23022">MIGTASISWRAFLAIFVISLQIHVMTGIKPTFVSGMEGTMLDFKCEYSIGQENRMKYFHRDDAESDNYKTMTKEHNTWVRWERFSVYDNTTGAFFIVRVDKLYLNDSGRYRCGVSFQDQPDHISLIHLDVSKVIEVPDSTNNHKFTQQLLFVALLCMAAMIFVCLFTISLQLAMKQRRSAPLKKRQTSSDYETMMPGIK</sequence>
<proteinExistence type="predicted"/>
<reference evidence="6" key="1">
    <citation type="submission" date="2016-05" db="EMBL/GenBank/DDBJ databases">
        <authorList>
            <person name="Lavstsen T."/>
            <person name="Jespersen J.S."/>
        </authorList>
    </citation>
    <scope>NUCLEOTIDE SEQUENCE</scope>
    <source>
        <tissue evidence="6">Brain</tissue>
    </source>
</reference>
<name>A0A1A8B531_NOTFU</name>
<dbReference type="SMART" id="SM00409">
    <property type="entry name" value="IG"/>
    <property type="match status" value="1"/>
</dbReference>
<keyword evidence="3 4" id="KW-0472">Membrane</keyword>
<dbReference type="EMBL" id="HADY01023543">
    <property type="protein sequence ID" value="SBP62028.1"/>
    <property type="molecule type" value="Transcribed_RNA"/>
</dbReference>
<evidence type="ECO:0000256" key="2">
    <source>
        <dbReference type="ARBA" id="ARBA00022692"/>
    </source>
</evidence>
<dbReference type="GO" id="GO:0004888">
    <property type="term" value="F:transmembrane signaling receptor activity"/>
    <property type="evidence" value="ECO:0007669"/>
    <property type="project" value="TreeGrafter"/>
</dbReference>
<feature type="transmembrane region" description="Helical" evidence="4">
    <location>
        <begin position="7"/>
        <end position="28"/>
    </location>
</feature>
<dbReference type="InterPro" id="IPR050671">
    <property type="entry name" value="CD300_family_receptors"/>
</dbReference>
<dbReference type="Gene3D" id="2.60.40.10">
    <property type="entry name" value="Immunoglobulins"/>
    <property type="match status" value="1"/>
</dbReference>
<evidence type="ECO:0000256" key="1">
    <source>
        <dbReference type="ARBA" id="ARBA00004370"/>
    </source>
</evidence>
<accession>A0A1A8B531</accession>
<gene>
    <name evidence="6" type="primary">Nfu_g_1_007280</name>
</gene>
<comment type="subcellular location">
    <subcellularLocation>
        <location evidence="1">Membrane</location>
    </subcellularLocation>
</comment>
<protein>
    <recommendedName>
        <fullName evidence="5">Immunoglobulin domain-containing protein</fullName>
    </recommendedName>
</protein>
<evidence type="ECO:0000259" key="5">
    <source>
        <dbReference type="SMART" id="SM00409"/>
    </source>
</evidence>
<dbReference type="InterPro" id="IPR003599">
    <property type="entry name" value="Ig_sub"/>
</dbReference>
<dbReference type="PANTHER" id="PTHR11860">
    <property type="entry name" value="POLYMERIC-IMMUNOGLOBULIN RECEPTOR"/>
    <property type="match status" value="1"/>
</dbReference>
<dbReference type="InterPro" id="IPR013783">
    <property type="entry name" value="Ig-like_fold"/>
</dbReference>
<keyword evidence="4" id="KW-1133">Transmembrane helix</keyword>
<evidence type="ECO:0000313" key="6">
    <source>
        <dbReference type="EMBL" id="SBP62028.1"/>
    </source>
</evidence>
<feature type="transmembrane region" description="Helical" evidence="4">
    <location>
        <begin position="149"/>
        <end position="174"/>
    </location>
</feature>
<reference evidence="6" key="2">
    <citation type="submission" date="2016-06" db="EMBL/GenBank/DDBJ databases">
        <title>The genome of a short-lived fish provides insights into sex chromosome evolution and the genetic control of aging.</title>
        <authorList>
            <person name="Reichwald K."/>
            <person name="Felder M."/>
            <person name="Petzold A."/>
            <person name="Koch P."/>
            <person name="Groth M."/>
            <person name="Platzer M."/>
        </authorList>
    </citation>
    <scope>NUCLEOTIDE SEQUENCE</scope>
    <source>
        <tissue evidence="6">Brain</tissue>
    </source>
</reference>